<dbReference type="AlphaFoldDB" id="A0A6C0CF52"/>
<dbReference type="EMBL" id="MN739392">
    <property type="protein sequence ID" value="QHT02299.1"/>
    <property type="molecule type" value="Genomic_DNA"/>
</dbReference>
<protein>
    <submittedName>
        <fullName evidence="2">Uncharacterized protein</fullName>
    </submittedName>
</protein>
<accession>A0A6C0CF52</accession>
<keyword evidence="1" id="KW-1133">Transmembrane helix</keyword>
<feature type="transmembrane region" description="Helical" evidence="1">
    <location>
        <begin position="6"/>
        <end position="28"/>
    </location>
</feature>
<organism evidence="2">
    <name type="scientific">viral metagenome</name>
    <dbReference type="NCBI Taxonomy" id="1070528"/>
    <lineage>
        <taxon>unclassified sequences</taxon>
        <taxon>metagenomes</taxon>
        <taxon>organismal metagenomes</taxon>
    </lineage>
</organism>
<name>A0A6C0CF52_9ZZZZ</name>
<reference evidence="2" key="1">
    <citation type="journal article" date="2020" name="Nature">
        <title>Giant virus diversity and host interactions through global metagenomics.</title>
        <authorList>
            <person name="Schulz F."/>
            <person name="Roux S."/>
            <person name="Paez-Espino D."/>
            <person name="Jungbluth S."/>
            <person name="Walsh D.A."/>
            <person name="Denef V.J."/>
            <person name="McMahon K.D."/>
            <person name="Konstantinidis K.T."/>
            <person name="Eloe-Fadrosh E.A."/>
            <person name="Kyrpides N.C."/>
            <person name="Woyke T."/>
        </authorList>
    </citation>
    <scope>NUCLEOTIDE SEQUENCE</scope>
    <source>
        <strain evidence="2">GVMAG-M-3300020565-3</strain>
    </source>
</reference>
<proteinExistence type="predicted"/>
<keyword evidence="1" id="KW-0812">Transmembrane</keyword>
<keyword evidence="1" id="KW-0472">Membrane</keyword>
<evidence type="ECO:0000256" key="1">
    <source>
        <dbReference type="SAM" id="Phobius"/>
    </source>
</evidence>
<evidence type="ECO:0000313" key="2">
    <source>
        <dbReference type="EMBL" id="QHT02299.1"/>
    </source>
</evidence>
<sequence>MNLYIIYKAYIYMSVGYIYICRGIYLYIPCIEKR</sequence>